<protein>
    <submittedName>
        <fullName evidence="6">ABC transporter substrate-binding protein</fullName>
    </submittedName>
</protein>
<reference evidence="7" key="1">
    <citation type="submission" date="2021-01" db="EMBL/GenBank/DDBJ databases">
        <title>Genome public.</title>
        <authorList>
            <person name="Liu C."/>
            <person name="Sun Q."/>
        </authorList>
    </citation>
    <scope>NUCLEOTIDE SEQUENCE [LARGE SCALE GENOMIC DNA]</scope>
    <source>
        <strain evidence="7">YIM B02556</strain>
    </source>
</reference>
<comment type="similarity">
    <text evidence="2">Belongs to the bacterial solute-binding protein 1 family.</text>
</comment>
<accession>A0ABS1FAH3</accession>
<evidence type="ECO:0000256" key="4">
    <source>
        <dbReference type="ARBA" id="ARBA00022729"/>
    </source>
</evidence>
<dbReference type="SUPFAM" id="SSF53850">
    <property type="entry name" value="Periplasmic binding protein-like II"/>
    <property type="match status" value="1"/>
</dbReference>
<evidence type="ECO:0000313" key="6">
    <source>
        <dbReference type="EMBL" id="MBK1840227.1"/>
    </source>
</evidence>
<dbReference type="InterPro" id="IPR006059">
    <property type="entry name" value="SBP"/>
</dbReference>
<dbReference type="InterPro" id="IPR006311">
    <property type="entry name" value="TAT_signal"/>
</dbReference>
<evidence type="ECO:0000256" key="3">
    <source>
        <dbReference type="ARBA" id="ARBA00022448"/>
    </source>
</evidence>
<dbReference type="RefSeq" id="WP_200196642.1">
    <property type="nucleotide sequence ID" value="NZ_JAENHM010000060.1"/>
</dbReference>
<name>A0ABS1FAH3_9PROT</name>
<keyword evidence="7" id="KW-1185">Reference proteome</keyword>
<evidence type="ECO:0000256" key="2">
    <source>
        <dbReference type="ARBA" id="ARBA00008520"/>
    </source>
</evidence>
<dbReference type="PANTHER" id="PTHR30006:SF3">
    <property type="entry name" value="THIAMINE-BINDING PERIPLASMIC PROTEIN"/>
    <property type="match status" value="1"/>
</dbReference>
<dbReference type="PROSITE" id="PS51318">
    <property type="entry name" value="TAT"/>
    <property type="match status" value="1"/>
</dbReference>
<gene>
    <name evidence="6" type="ORF">JHL17_22745</name>
</gene>
<proteinExistence type="inferred from homology"/>
<comment type="caution">
    <text evidence="6">The sequence shown here is derived from an EMBL/GenBank/DDBJ whole genome shotgun (WGS) entry which is preliminary data.</text>
</comment>
<dbReference type="EMBL" id="JAENHM010000060">
    <property type="protein sequence ID" value="MBK1840227.1"/>
    <property type="molecule type" value="Genomic_DNA"/>
</dbReference>
<dbReference type="CDD" id="cd13589">
    <property type="entry name" value="PBP2_polyamine_RpCGA009"/>
    <property type="match status" value="1"/>
</dbReference>
<dbReference type="Proteomes" id="UP000652760">
    <property type="component" value="Unassembled WGS sequence"/>
</dbReference>
<comment type="subcellular location">
    <subcellularLocation>
        <location evidence="1">Periplasm</location>
    </subcellularLocation>
</comment>
<organism evidence="6 7">
    <name type="scientific">Azospirillum endophyticum</name>
    <dbReference type="NCBI Taxonomy" id="2800326"/>
    <lineage>
        <taxon>Bacteria</taxon>
        <taxon>Pseudomonadati</taxon>
        <taxon>Pseudomonadota</taxon>
        <taxon>Alphaproteobacteria</taxon>
        <taxon>Rhodospirillales</taxon>
        <taxon>Azospirillaceae</taxon>
        <taxon>Azospirillum</taxon>
    </lineage>
</organism>
<keyword evidence="5" id="KW-0574">Periplasm</keyword>
<keyword evidence="4" id="KW-0732">Signal</keyword>
<dbReference type="Gene3D" id="3.40.190.10">
    <property type="entry name" value="Periplasmic binding protein-like II"/>
    <property type="match status" value="2"/>
</dbReference>
<dbReference type="PANTHER" id="PTHR30006">
    <property type="entry name" value="THIAMINE-BINDING PERIPLASMIC PROTEIN-RELATED"/>
    <property type="match status" value="1"/>
</dbReference>
<evidence type="ECO:0000313" key="7">
    <source>
        <dbReference type="Proteomes" id="UP000652760"/>
    </source>
</evidence>
<evidence type="ECO:0000256" key="1">
    <source>
        <dbReference type="ARBA" id="ARBA00004418"/>
    </source>
</evidence>
<keyword evidence="3" id="KW-0813">Transport</keyword>
<sequence length="370" mass="40500">MDKNDDSIIGRRIGRRGLLATALTGAGGTALAAALPAVLAAGASRPALAQATQITVADPGGPYSPAFRKAFYDPFEQATGIKVINVAREAEPTAQFKAIVETRSYSWDVCTLTLSARDILAHQNLLEPLDFAAADAPGLMPDALTGQWMGTDVYSTILGYRTDKFPSNPPQSWADFWNVEKFPGRRSLRKNPIDTLEQALLADGVPLDKLYPLDVERAFKSLDRIRPHIAAWWTGGAQSTQLIQSGEVDMIALWNARAQAAIDGGAPVRISWNQGLYSIEGWGIPRGNPRADAARKFIKFCADPQRQAVFTEVLAYGPTNLKAYDAIPKERAQALPTFPENLKTMTIAREDWWGANRSKMSERFNAWILG</sequence>
<dbReference type="Pfam" id="PF13416">
    <property type="entry name" value="SBP_bac_8"/>
    <property type="match status" value="1"/>
</dbReference>
<evidence type="ECO:0000256" key="5">
    <source>
        <dbReference type="ARBA" id="ARBA00022764"/>
    </source>
</evidence>